<gene>
    <name evidence="4" type="ORF">ABVQ20_26215</name>
</gene>
<dbReference type="InterPro" id="IPR023346">
    <property type="entry name" value="Lysozyme-like_dom_sf"/>
</dbReference>
<evidence type="ECO:0000313" key="4">
    <source>
        <dbReference type="EMBL" id="MET2830484.1"/>
    </source>
</evidence>
<keyword evidence="2" id="KW-0732">Signal</keyword>
<dbReference type="SUPFAM" id="SSF53955">
    <property type="entry name" value="Lysozyme-like"/>
    <property type="match status" value="1"/>
</dbReference>
<organism evidence="4 5">
    <name type="scientific">Mesorhizobium shangrilense</name>
    <dbReference type="NCBI Taxonomy" id="460060"/>
    <lineage>
        <taxon>Bacteria</taxon>
        <taxon>Pseudomonadati</taxon>
        <taxon>Pseudomonadota</taxon>
        <taxon>Alphaproteobacteria</taxon>
        <taxon>Hyphomicrobiales</taxon>
        <taxon>Phyllobacteriaceae</taxon>
        <taxon>Mesorhizobium</taxon>
    </lineage>
</organism>
<dbReference type="RefSeq" id="WP_354462563.1">
    <property type="nucleotide sequence ID" value="NZ_JBEWSZ010000002.1"/>
</dbReference>
<evidence type="ECO:0000256" key="1">
    <source>
        <dbReference type="ARBA" id="ARBA00009387"/>
    </source>
</evidence>
<comment type="similarity">
    <text evidence="1">Belongs to the virb1 family.</text>
</comment>
<proteinExistence type="inferred from homology"/>
<evidence type="ECO:0000259" key="3">
    <source>
        <dbReference type="Pfam" id="PF01464"/>
    </source>
</evidence>
<comment type="caution">
    <text evidence="4">The sequence shown here is derived from an EMBL/GenBank/DDBJ whole genome shotgun (WGS) entry which is preliminary data.</text>
</comment>
<dbReference type="Gene3D" id="1.10.530.10">
    <property type="match status" value="1"/>
</dbReference>
<name>A0ABV2DKC7_9HYPH</name>
<reference evidence="4 5" key="1">
    <citation type="submission" date="2024-06" db="EMBL/GenBank/DDBJ databases">
        <authorList>
            <person name="Kim D.-U."/>
        </authorList>
    </citation>
    <scope>NUCLEOTIDE SEQUENCE [LARGE SCALE GENOMIC DNA]</scope>
    <source>
        <strain evidence="4 5">KACC15460</strain>
    </source>
</reference>
<accession>A0ABV2DKC7</accession>
<feature type="chain" id="PRO_5046357187" evidence="2">
    <location>
        <begin position="30"/>
        <end position="196"/>
    </location>
</feature>
<keyword evidence="5" id="KW-1185">Reference proteome</keyword>
<protein>
    <submittedName>
        <fullName evidence="4">Transglycosylase SLT domain-containing protein</fullName>
    </submittedName>
</protein>
<evidence type="ECO:0000256" key="2">
    <source>
        <dbReference type="SAM" id="SignalP"/>
    </source>
</evidence>
<feature type="signal peptide" evidence="2">
    <location>
        <begin position="1"/>
        <end position="29"/>
    </location>
</feature>
<evidence type="ECO:0000313" key="5">
    <source>
        <dbReference type="Proteomes" id="UP001548832"/>
    </source>
</evidence>
<dbReference type="Pfam" id="PF01464">
    <property type="entry name" value="SLT"/>
    <property type="match status" value="1"/>
</dbReference>
<dbReference type="Proteomes" id="UP001548832">
    <property type="component" value="Unassembled WGS sequence"/>
</dbReference>
<dbReference type="EMBL" id="JBEWSZ010000002">
    <property type="protein sequence ID" value="MET2830484.1"/>
    <property type="molecule type" value="Genomic_DNA"/>
</dbReference>
<feature type="domain" description="Transglycosylase SLT" evidence="3">
    <location>
        <begin position="43"/>
        <end position="163"/>
    </location>
</feature>
<sequence>MICKNSAAPLRLLASALAAICLSSLEASAAKAAANPCEPEILRAADRYGVPAGILYAVGLAETGRKGSLQPNAMNIEGKAVFPKSRGEALAAFEAARRDGKTLIDLGCMQINHHYHASHFRSVEDMLDPRQNVDYAARFLASLHARHETWSMAVARYHAGPDNDPAQKIYVCRVIANMVATGFGKWTSNARAFCNP</sequence>
<dbReference type="InterPro" id="IPR008258">
    <property type="entry name" value="Transglycosylase_SLT_dom_1"/>
</dbReference>